<dbReference type="InterPro" id="IPR000515">
    <property type="entry name" value="MetI-like"/>
</dbReference>
<feature type="transmembrane region" description="Helical" evidence="7">
    <location>
        <begin position="158"/>
        <end position="184"/>
    </location>
</feature>
<organism evidence="9 10">
    <name type="scientific">Sphingomonas glacialis</name>
    <dbReference type="NCBI Taxonomy" id="658225"/>
    <lineage>
        <taxon>Bacteria</taxon>
        <taxon>Pseudomonadati</taxon>
        <taxon>Pseudomonadota</taxon>
        <taxon>Alphaproteobacteria</taxon>
        <taxon>Sphingomonadales</taxon>
        <taxon>Sphingomonadaceae</taxon>
        <taxon>Sphingomonas</taxon>
    </lineage>
</organism>
<dbReference type="PANTHER" id="PTHR30193:SF37">
    <property type="entry name" value="INNER MEMBRANE ABC TRANSPORTER PERMEASE PROTEIN YCJO"/>
    <property type="match status" value="1"/>
</dbReference>
<evidence type="ECO:0000256" key="5">
    <source>
        <dbReference type="ARBA" id="ARBA00022989"/>
    </source>
</evidence>
<evidence type="ECO:0000256" key="2">
    <source>
        <dbReference type="ARBA" id="ARBA00022448"/>
    </source>
</evidence>
<reference evidence="10" key="1">
    <citation type="journal article" date="2019" name="Int. J. Syst. Evol. Microbiol.">
        <title>The Global Catalogue of Microorganisms (GCM) 10K type strain sequencing project: providing services to taxonomists for standard genome sequencing and annotation.</title>
        <authorList>
            <consortium name="The Broad Institute Genomics Platform"/>
            <consortium name="The Broad Institute Genome Sequencing Center for Infectious Disease"/>
            <person name="Wu L."/>
            <person name="Ma J."/>
        </authorList>
    </citation>
    <scope>NUCLEOTIDE SEQUENCE [LARGE SCALE GENOMIC DNA]</scope>
    <source>
        <strain evidence="10">CGMCC 1.8957</strain>
    </source>
</reference>
<keyword evidence="5 7" id="KW-1133">Transmembrane helix</keyword>
<proteinExistence type="inferred from homology"/>
<evidence type="ECO:0000259" key="8">
    <source>
        <dbReference type="PROSITE" id="PS50928"/>
    </source>
</evidence>
<dbReference type="CDD" id="cd06261">
    <property type="entry name" value="TM_PBP2"/>
    <property type="match status" value="1"/>
</dbReference>
<dbReference type="Gene3D" id="1.10.3720.10">
    <property type="entry name" value="MetI-like"/>
    <property type="match status" value="1"/>
</dbReference>
<dbReference type="InterPro" id="IPR051393">
    <property type="entry name" value="ABC_transporter_permease"/>
</dbReference>
<feature type="transmembrane region" description="Helical" evidence="7">
    <location>
        <begin position="259"/>
        <end position="282"/>
    </location>
</feature>
<dbReference type="Proteomes" id="UP000652430">
    <property type="component" value="Unassembled WGS sequence"/>
</dbReference>
<evidence type="ECO:0000256" key="3">
    <source>
        <dbReference type="ARBA" id="ARBA00022475"/>
    </source>
</evidence>
<feature type="transmembrane region" description="Helical" evidence="7">
    <location>
        <begin position="70"/>
        <end position="96"/>
    </location>
</feature>
<dbReference type="RefSeq" id="WP_189676181.1">
    <property type="nucleotide sequence ID" value="NZ_BNAQ01000002.1"/>
</dbReference>
<comment type="caution">
    <text evidence="9">The sequence shown here is derived from an EMBL/GenBank/DDBJ whole genome shotgun (WGS) entry which is preliminary data.</text>
</comment>
<feature type="transmembrane region" description="Helical" evidence="7">
    <location>
        <begin position="108"/>
        <end position="128"/>
    </location>
</feature>
<protein>
    <submittedName>
        <fullName evidence="9">Sugar ABC transporter permease</fullName>
    </submittedName>
</protein>
<feature type="transmembrane region" description="Helical" evidence="7">
    <location>
        <begin position="205"/>
        <end position="227"/>
    </location>
</feature>
<dbReference type="EMBL" id="BNAQ01000002">
    <property type="protein sequence ID" value="GHH16696.1"/>
    <property type="molecule type" value="Genomic_DNA"/>
</dbReference>
<keyword evidence="10" id="KW-1185">Reference proteome</keyword>
<accession>A0ABQ3LHU1</accession>
<evidence type="ECO:0000256" key="1">
    <source>
        <dbReference type="ARBA" id="ARBA00004651"/>
    </source>
</evidence>
<dbReference type="SUPFAM" id="SSF161098">
    <property type="entry name" value="MetI-like"/>
    <property type="match status" value="1"/>
</dbReference>
<evidence type="ECO:0000313" key="10">
    <source>
        <dbReference type="Proteomes" id="UP000652430"/>
    </source>
</evidence>
<comment type="subcellular location">
    <subcellularLocation>
        <location evidence="1 7">Cell membrane</location>
        <topology evidence="1 7">Multi-pass membrane protein</topology>
    </subcellularLocation>
</comment>
<keyword evidence="2 7" id="KW-0813">Transport</keyword>
<evidence type="ECO:0000313" key="9">
    <source>
        <dbReference type="EMBL" id="GHH16696.1"/>
    </source>
</evidence>
<gene>
    <name evidence="9" type="primary">lacF</name>
    <name evidence="9" type="ORF">GCM10008023_20980</name>
</gene>
<feature type="domain" description="ABC transmembrane type-1" evidence="8">
    <location>
        <begin position="70"/>
        <end position="283"/>
    </location>
</feature>
<name>A0ABQ3LHU1_9SPHN</name>
<keyword evidence="4 7" id="KW-0812">Transmembrane</keyword>
<sequence length="293" mass="31945">MTRQARAGLGFVLPVMIGTVLVLVIPTIGAALLSVTDFDIYALADIANLRFVGAGNYAELLRMPLFWRSVANTALFTAIGVPAAIATSLGVALLISSATVRWKPVWRVLLFAPYVTTLVATAVVWRYMFDRHNGLLNYALSLISIAPVDWLGDPRTSIPATLIFIVWKAFGYNMLVFIAALSTVPQELAEAARLDGAGAWARFRHVTLPAIGPALLLAAVLSVANFIQIFTEPYVMTHGGPAQSTVTVLYFMFDQGFTWWNLGMASAVAMIVFVVILLVTAVQARLGKRNEWW</sequence>
<evidence type="ECO:0000256" key="7">
    <source>
        <dbReference type="RuleBase" id="RU363032"/>
    </source>
</evidence>
<dbReference type="PROSITE" id="PS50928">
    <property type="entry name" value="ABC_TM1"/>
    <property type="match status" value="1"/>
</dbReference>
<keyword evidence="3" id="KW-1003">Cell membrane</keyword>
<keyword evidence="6 7" id="KW-0472">Membrane</keyword>
<comment type="similarity">
    <text evidence="7">Belongs to the binding-protein-dependent transport system permease family.</text>
</comment>
<dbReference type="Pfam" id="PF00528">
    <property type="entry name" value="BPD_transp_1"/>
    <property type="match status" value="1"/>
</dbReference>
<evidence type="ECO:0000256" key="4">
    <source>
        <dbReference type="ARBA" id="ARBA00022692"/>
    </source>
</evidence>
<dbReference type="PANTHER" id="PTHR30193">
    <property type="entry name" value="ABC TRANSPORTER PERMEASE PROTEIN"/>
    <property type="match status" value="1"/>
</dbReference>
<evidence type="ECO:0000256" key="6">
    <source>
        <dbReference type="ARBA" id="ARBA00023136"/>
    </source>
</evidence>
<feature type="transmembrane region" description="Helical" evidence="7">
    <location>
        <begin position="12"/>
        <end position="34"/>
    </location>
</feature>
<dbReference type="InterPro" id="IPR035906">
    <property type="entry name" value="MetI-like_sf"/>
</dbReference>